<dbReference type="AlphaFoldDB" id="A0A059AG88"/>
<feature type="region of interest" description="Disordered" evidence="6">
    <location>
        <begin position="189"/>
        <end position="235"/>
    </location>
</feature>
<dbReference type="PROSITE" id="PS50982">
    <property type="entry name" value="MBD"/>
    <property type="match status" value="1"/>
</dbReference>
<dbReference type="FunCoup" id="A0A059AG88">
    <property type="interactions" value="983"/>
</dbReference>
<dbReference type="InterPro" id="IPR016177">
    <property type="entry name" value="DNA-bd_dom_sf"/>
</dbReference>
<accession>A0A059AG88</accession>
<dbReference type="PANTHER" id="PTHR12396">
    <property type="entry name" value="METHYL-CPG BINDING PROTEIN, MBD"/>
    <property type="match status" value="1"/>
</dbReference>
<feature type="compositionally biased region" description="Low complexity" evidence="6">
    <location>
        <begin position="65"/>
        <end position="75"/>
    </location>
</feature>
<evidence type="ECO:0000256" key="5">
    <source>
        <dbReference type="ARBA" id="ARBA00023242"/>
    </source>
</evidence>
<dbReference type="InterPro" id="IPR001739">
    <property type="entry name" value="Methyl_CpG_DNA-bd"/>
</dbReference>
<comment type="subcellular location">
    <subcellularLocation>
        <location evidence="1">Nucleus</location>
    </subcellularLocation>
</comment>
<evidence type="ECO:0000256" key="2">
    <source>
        <dbReference type="ARBA" id="ARBA00023015"/>
    </source>
</evidence>
<dbReference type="GO" id="GO:0005634">
    <property type="term" value="C:nucleus"/>
    <property type="evidence" value="ECO:0007669"/>
    <property type="project" value="UniProtKB-SubCell"/>
</dbReference>
<dbReference type="EMBL" id="KK198762">
    <property type="protein sequence ID" value="KCW52681.1"/>
    <property type="molecule type" value="Genomic_DNA"/>
</dbReference>
<dbReference type="Gene3D" id="3.30.890.10">
    <property type="entry name" value="Methyl-cpg-binding Protein 2, Chain A"/>
    <property type="match status" value="1"/>
</dbReference>
<gene>
    <name evidence="8" type="ORF">EUGRSUZ_J02050</name>
</gene>
<dbReference type="STRING" id="71139.A0A059AG88"/>
<dbReference type="OrthoDB" id="10072024at2759"/>
<keyword evidence="3" id="KW-0238">DNA-binding</keyword>
<dbReference type="eggNOG" id="KOG4161">
    <property type="taxonomic scope" value="Eukaryota"/>
</dbReference>
<feature type="region of interest" description="Disordered" evidence="6">
    <location>
        <begin position="1"/>
        <end position="126"/>
    </location>
</feature>
<dbReference type="KEGG" id="egr:104422493"/>
<evidence type="ECO:0000256" key="6">
    <source>
        <dbReference type="SAM" id="MobiDB-lite"/>
    </source>
</evidence>
<dbReference type="PANTHER" id="PTHR12396:SF46">
    <property type="entry name" value="METHYL-CPG-BINDING DOMAIN-CONTAINING PROTEIN 6"/>
    <property type="match status" value="1"/>
</dbReference>
<feature type="compositionally biased region" description="Low complexity" evidence="6">
    <location>
        <begin position="193"/>
        <end position="204"/>
    </location>
</feature>
<sequence length="282" mass="29982">MSTAAPESPGQVPNPATPQHDRLAGAAPQDPLLQSGRFIDPAAPAAASDGETLASGGRAGRSGRSGRSSNGAAAGEATPISSRAPASSVDGAATPQRPSSNGAEAVPPTPENASSADDPSSRRKTRVVLAETPDWLPAGWYVEDRVRTSGVTAGTRDKYYCDPVSHRVFRSKKEVLYFLETGFSRKKKKMENADANNDAGNSNATKAQAESSGGQKQKKAGRAAPQPPPNFDWDNCPEQVKWVLKDASTNTWVPYINNEEVPESIRKEWTAALEYLKHKSKA</sequence>
<dbReference type="GO" id="GO:0003677">
    <property type="term" value="F:DNA binding"/>
    <property type="evidence" value="ECO:0007669"/>
    <property type="project" value="UniProtKB-KW"/>
</dbReference>
<evidence type="ECO:0000259" key="7">
    <source>
        <dbReference type="PROSITE" id="PS50982"/>
    </source>
</evidence>
<keyword evidence="4" id="KW-0804">Transcription</keyword>
<dbReference type="SUPFAM" id="SSF54171">
    <property type="entry name" value="DNA-binding domain"/>
    <property type="match status" value="1"/>
</dbReference>
<evidence type="ECO:0000313" key="8">
    <source>
        <dbReference type="EMBL" id="KCW52681.1"/>
    </source>
</evidence>
<keyword evidence="5" id="KW-0539">Nucleus</keyword>
<proteinExistence type="predicted"/>
<evidence type="ECO:0000256" key="1">
    <source>
        <dbReference type="ARBA" id="ARBA00004123"/>
    </source>
</evidence>
<dbReference type="InParanoid" id="A0A059AG88"/>
<feature type="compositionally biased region" description="Polar residues" evidence="6">
    <location>
        <begin position="205"/>
        <end position="215"/>
    </location>
</feature>
<feature type="domain" description="MBD" evidence="7">
    <location>
        <begin position="126"/>
        <end position="200"/>
    </location>
</feature>
<dbReference type="Gramene" id="KCW52681">
    <property type="protein sequence ID" value="KCW52681"/>
    <property type="gene ID" value="EUGRSUZ_J02050"/>
</dbReference>
<organism evidence="8">
    <name type="scientific">Eucalyptus grandis</name>
    <name type="common">Flooded gum</name>
    <dbReference type="NCBI Taxonomy" id="71139"/>
    <lineage>
        <taxon>Eukaryota</taxon>
        <taxon>Viridiplantae</taxon>
        <taxon>Streptophyta</taxon>
        <taxon>Embryophyta</taxon>
        <taxon>Tracheophyta</taxon>
        <taxon>Spermatophyta</taxon>
        <taxon>Magnoliopsida</taxon>
        <taxon>eudicotyledons</taxon>
        <taxon>Gunneridae</taxon>
        <taxon>Pentapetalae</taxon>
        <taxon>rosids</taxon>
        <taxon>malvids</taxon>
        <taxon>Myrtales</taxon>
        <taxon>Myrtaceae</taxon>
        <taxon>Myrtoideae</taxon>
        <taxon>Eucalypteae</taxon>
        <taxon>Eucalyptus</taxon>
    </lineage>
</organism>
<protein>
    <recommendedName>
        <fullName evidence="7">MBD domain-containing protein</fullName>
    </recommendedName>
</protein>
<reference evidence="8" key="1">
    <citation type="submission" date="2013-07" db="EMBL/GenBank/DDBJ databases">
        <title>The genome of Eucalyptus grandis.</title>
        <authorList>
            <person name="Schmutz J."/>
            <person name="Hayes R."/>
            <person name="Myburg A."/>
            <person name="Tuskan G."/>
            <person name="Grattapaglia D."/>
            <person name="Rokhsar D.S."/>
        </authorList>
    </citation>
    <scope>NUCLEOTIDE SEQUENCE</scope>
    <source>
        <tissue evidence="8">Leaf extractions</tissue>
    </source>
</reference>
<name>A0A059AG88_EUCGR</name>
<dbReference type="Pfam" id="PF01429">
    <property type="entry name" value="MBD"/>
    <property type="match status" value="1"/>
</dbReference>
<evidence type="ECO:0000256" key="4">
    <source>
        <dbReference type="ARBA" id="ARBA00023163"/>
    </source>
</evidence>
<evidence type="ECO:0000256" key="3">
    <source>
        <dbReference type="ARBA" id="ARBA00023125"/>
    </source>
</evidence>
<keyword evidence="2" id="KW-0805">Transcription regulation</keyword>